<feature type="region of interest" description="Disordered" evidence="1">
    <location>
        <begin position="105"/>
        <end position="126"/>
    </location>
</feature>
<dbReference type="EMBL" id="ML122270">
    <property type="protein sequence ID" value="RPD59330.1"/>
    <property type="molecule type" value="Genomic_DNA"/>
</dbReference>
<organism evidence="2 3">
    <name type="scientific">Lentinus tigrinus ALCF2SS1-6</name>
    <dbReference type="NCBI Taxonomy" id="1328759"/>
    <lineage>
        <taxon>Eukaryota</taxon>
        <taxon>Fungi</taxon>
        <taxon>Dikarya</taxon>
        <taxon>Basidiomycota</taxon>
        <taxon>Agaricomycotina</taxon>
        <taxon>Agaricomycetes</taxon>
        <taxon>Polyporales</taxon>
        <taxon>Polyporaceae</taxon>
        <taxon>Lentinus</taxon>
    </lineage>
</organism>
<reference evidence="2" key="1">
    <citation type="journal article" date="2018" name="Genome Biol. Evol.">
        <title>Genomics and development of Lentinus tigrinus, a white-rot wood-decaying mushroom with dimorphic fruiting bodies.</title>
        <authorList>
            <person name="Wu B."/>
            <person name="Xu Z."/>
            <person name="Knudson A."/>
            <person name="Carlson A."/>
            <person name="Chen N."/>
            <person name="Kovaka S."/>
            <person name="LaButti K."/>
            <person name="Lipzen A."/>
            <person name="Pennachio C."/>
            <person name="Riley R."/>
            <person name="Schakwitz W."/>
            <person name="Umezawa K."/>
            <person name="Ohm R.A."/>
            <person name="Grigoriev I.V."/>
            <person name="Nagy L.G."/>
            <person name="Gibbons J."/>
            <person name="Hibbett D."/>
        </authorList>
    </citation>
    <scope>NUCLEOTIDE SEQUENCE [LARGE SCALE GENOMIC DNA]</scope>
    <source>
        <strain evidence="2">ALCF2SS1-6</strain>
    </source>
</reference>
<evidence type="ECO:0008006" key="4">
    <source>
        <dbReference type="Google" id="ProtNLM"/>
    </source>
</evidence>
<evidence type="ECO:0000256" key="1">
    <source>
        <dbReference type="SAM" id="MobiDB-lite"/>
    </source>
</evidence>
<name>A0A5C2S6K1_9APHY</name>
<dbReference type="OrthoDB" id="2245455at2759"/>
<feature type="compositionally biased region" description="Low complexity" evidence="1">
    <location>
        <begin position="224"/>
        <end position="245"/>
    </location>
</feature>
<keyword evidence="3" id="KW-1185">Reference proteome</keyword>
<evidence type="ECO:0000313" key="2">
    <source>
        <dbReference type="EMBL" id="RPD59330.1"/>
    </source>
</evidence>
<dbReference type="STRING" id="1328759.A0A5C2S6K1"/>
<gene>
    <name evidence="2" type="ORF">L227DRAFT_157986</name>
</gene>
<proteinExistence type="predicted"/>
<accession>A0A5C2S6K1</accession>
<dbReference type="AlphaFoldDB" id="A0A5C2S6K1"/>
<feature type="region of interest" description="Disordered" evidence="1">
    <location>
        <begin position="221"/>
        <end position="245"/>
    </location>
</feature>
<sequence length="245" mass="26735">MLPDDFMCSAQSFAIRVSRGGPLWSIVSTVFEMRMSSVGKLKFPVVKPDRVASGAHALHATSDVLADTLSERVSLRTNQIEALKKELLLPLAAGGSEHWRIDEGGLLPRYAPPGSSREKSSRPSMKRTLSKALKLAHEADQLESKGGDPHLTLMAYAKTITTLNQAIQLTSRLDSPRHTPTDSTEEEVRRIVNIRDTYNNRMQTLSSAHGIPMPEIPWAPDAFSGLTSGTSSPSSSHPTPLVSRK</sequence>
<protein>
    <recommendedName>
        <fullName evidence="4">MIT domain-containing protein</fullName>
    </recommendedName>
</protein>
<evidence type="ECO:0000313" key="3">
    <source>
        <dbReference type="Proteomes" id="UP000313359"/>
    </source>
</evidence>
<dbReference type="Proteomes" id="UP000313359">
    <property type="component" value="Unassembled WGS sequence"/>
</dbReference>